<evidence type="ECO:0000256" key="8">
    <source>
        <dbReference type="SAM" id="Phobius"/>
    </source>
</evidence>
<feature type="transmembrane region" description="Helical" evidence="8">
    <location>
        <begin position="97"/>
        <end position="116"/>
    </location>
</feature>
<organism evidence="9 10">
    <name type="scientific">Immersiella caudata</name>
    <dbReference type="NCBI Taxonomy" id="314043"/>
    <lineage>
        <taxon>Eukaryota</taxon>
        <taxon>Fungi</taxon>
        <taxon>Dikarya</taxon>
        <taxon>Ascomycota</taxon>
        <taxon>Pezizomycotina</taxon>
        <taxon>Sordariomycetes</taxon>
        <taxon>Sordariomycetidae</taxon>
        <taxon>Sordariales</taxon>
        <taxon>Lasiosphaeriaceae</taxon>
        <taxon>Immersiella</taxon>
    </lineage>
</organism>
<dbReference type="PANTHER" id="PTHR20855:SF52">
    <property type="entry name" value="ADIPONECTIN RECEPTOR PROTEIN"/>
    <property type="match status" value="1"/>
</dbReference>
<proteinExistence type="inferred from homology"/>
<feature type="transmembrane region" description="Helical" evidence="8">
    <location>
        <begin position="168"/>
        <end position="188"/>
    </location>
</feature>
<feature type="transmembrane region" description="Helical" evidence="8">
    <location>
        <begin position="263"/>
        <end position="281"/>
    </location>
</feature>
<dbReference type="InterPro" id="IPR004254">
    <property type="entry name" value="AdipoR/HlyIII-related"/>
</dbReference>
<keyword evidence="6" id="KW-0479">Metal-binding</keyword>
<keyword evidence="6" id="KW-0862">Zinc</keyword>
<keyword evidence="4 8" id="KW-1133">Transmembrane helix</keyword>
<evidence type="ECO:0000256" key="2">
    <source>
        <dbReference type="ARBA" id="ARBA00007018"/>
    </source>
</evidence>
<feature type="binding site" evidence="6">
    <location>
        <position position="304"/>
    </location>
    <ligand>
        <name>Zn(2+)</name>
        <dbReference type="ChEBI" id="CHEBI:29105"/>
    </ligand>
</feature>
<evidence type="ECO:0000256" key="6">
    <source>
        <dbReference type="PIRSR" id="PIRSR604254-1"/>
    </source>
</evidence>
<feature type="binding site" evidence="6">
    <location>
        <position position="300"/>
    </location>
    <ligand>
        <name>Zn(2+)</name>
        <dbReference type="ChEBI" id="CHEBI:29105"/>
    </ligand>
</feature>
<comment type="similarity">
    <text evidence="2">Belongs to the ADIPOR family.</text>
</comment>
<feature type="compositionally biased region" description="Low complexity" evidence="7">
    <location>
        <begin position="1"/>
        <end position="34"/>
    </location>
</feature>
<dbReference type="PANTHER" id="PTHR20855">
    <property type="entry name" value="ADIPOR/PROGESTIN RECEPTOR-RELATED"/>
    <property type="match status" value="1"/>
</dbReference>
<keyword evidence="3 8" id="KW-0812">Transmembrane</keyword>
<evidence type="ECO:0000256" key="5">
    <source>
        <dbReference type="ARBA" id="ARBA00023136"/>
    </source>
</evidence>
<feature type="transmembrane region" description="Helical" evidence="8">
    <location>
        <begin position="136"/>
        <end position="156"/>
    </location>
</feature>
<evidence type="ECO:0000313" key="10">
    <source>
        <dbReference type="Proteomes" id="UP001175000"/>
    </source>
</evidence>
<dbReference type="EMBL" id="JAULSU010000003">
    <property type="protein sequence ID" value="KAK0623832.1"/>
    <property type="molecule type" value="Genomic_DNA"/>
</dbReference>
<reference evidence="9" key="1">
    <citation type="submission" date="2023-06" db="EMBL/GenBank/DDBJ databases">
        <title>Genome-scale phylogeny and comparative genomics of the fungal order Sordariales.</title>
        <authorList>
            <consortium name="Lawrence Berkeley National Laboratory"/>
            <person name="Hensen N."/>
            <person name="Bonometti L."/>
            <person name="Westerberg I."/>
            <person name="Brannstrom I.O."/>
            <person name="Guillou S."/>
            <person name="Cros-Aarteil S."/>
            <person name="Calhoun S."/>
            <person name="Haridas S."/>
            <person name="Kuo A."/>
            <person name="Mondo S."/>
            <person name="Pangilinan J."/>
            <person name="Riley R."/>
            <person name="Labutti K."/>
            <person name="Andreopoulos B."/>
            <person name="Lipzen A."/>
            <person name="Chen C."/>
            <person name="Yanf M."/>
            <person name="Daum C."/>
            <person name="Ng V."/>
            <person name="Clum A."/>
            <person name="Steindorff A."/>
            <person name="Ohm R."/>
            <person name="Martin F."/>
            <person name="Silar P."/>
            <person name="Natvig D."/>
            <person name="Lalanne C."/>
            <person name="Gautier V."/>
            <person name="Ament-Velasquez S.L."/>
            <person name="Kruys A."/>
            <person name="Hutchinson M.I."/>
            <person name="Powell A.J."/>
            <person name="Barry K."/>
            <person name="Miller A.N."/>
            <person name="Grigoriev I.V."/>
            <person name="Debuchy R."/>
            <person name="Gladieux P."/>
            <person name="Thoren M.H."/>
            <person name="Johannesson H."/>
        </authorList>
    </citation>
    <scope>NUCLEOTIDE SEQUENCE</scope>
    <source>
        <strain evidence="9">CBS 606.72</strain>
    </source>
</reference>
<dbReference type="GO" id="GO:0038023">
    <property type="term" value="F:signaling receptor activity"/>
    <property type="evidence" value="ECO:0007669"/>
    <property type="project" value="TreeGrafter"/>
</dbReference>
<evidence type="ECO:0000313" key="9">
    <source>
        <dbReference type="EMBL" id="KAK0623832.1"/>
    </source>
</evidence>
<accession>A0AA39WYS8</accession>
<dbReference type="Pfam" id="PF03006">
    <property type="entry name" value="HlyIII"/>
    <property type="match status" value="1"/>
</dbReference>
<feature type="binding site" evidence="6">
    <location>
        <position position="154"/>
    </location>
    <ligand>
        <name>Zn(2+)</name>
        <dbReference type="ChEBI" id="CHEBI:29105"/>
    </ligand>
</feature>
<evidence type="ECO:0000256" key="7">
    <source>
        <dbReference type="SAM" id="MobiDB-lite"/>
    </source>
</evidence>
<keyword evidence="10" id="KW-1185">Reference proteome</keyword>
<name>A0AA39WYS8_9PEZI</name>
<evidence type="ECO:0000256" key="3">
    <source>
        <dbReference type="ARBA" id="ARBA00022692"/>
    </source>
</evidence>
<dbReference type="GO" id="GO:0016020">
    <property type="term" value="C:membrane"/>
    <property type="evidence" value="ECO:0007669"/>
    <property type="project" value="UniProtKB-SubCell"/>
</dbReference>
<feature type="transmembrane region" description="Helical" evidence="8">
    <location>
        <begin position="200"/>
        <end position="217"/>
    </location>
</feature>
<dbReference type="Proteomes" id="UP001175000">
    <property type="component" value="Unassembled WGS sequence"/>
</dbReference>
<sequence>MAKDATAVASPATPATLSPTSPSSSTGFDSGTTPILRRDHPRHRLENPSSYWPQIANEDQIPAWLRDNEYILTGHPMPTHSYRRSWRLWRCLHMETMNIWTHLLGSTAFLATGAALYRHASDSSVLHLTTGDKFAFGAFLTSASVCFGLSTTFHTLRSHSYRVHHFWGTMDILGICVLVLGGGTSLTYYAFYCQPTVQRVYWGLSLASAIAAAITLFDTGGGGSKRRALRAGVFGLLTLSAMLPLLHRTGEIGWARACEEVGAAWYVGEALALVTGVSMFASRIPERLSPGTFDIWGHSHQLHHICAVLGGAFHVMGLVTGYRYRQSHPLC</sequence>
<feature type="transmembrane region" description="Helical" evidence="8">
    <location>
        <begin position="229"/>
        <end position="247"/>
    </location>
</feature>
<feature type="region of interest" description="Disordered" evidence="7">
    <location>
        <begin position="1"/>
        <end position="51"/>
    </location>
</feature>
<dbReference type="GO" id="GO:0046872">
    <property type="term" value="F:metal ion binding"/>
    <property type="evidence" value="ECO:0007669"/>
    <property type="project" value="UniProtKB-KW"/>
</dbReference>
<dbReference type="GO" id="GO:0006882">
    <property type="term" value="P:intracellular zinc ion homeostasis"/>
    <property type="evidence" value="ECO:0007669"/>
    <property type="project" value="TreeGrafter"/>
</dbReference>
<evidence type="ECO:0000256" key="1">
    <source>
        <dbReference type="ARBA" id="ARBA00004141"/>
    </source>
</evidence>
<comment type="caution">
    <text evidence="9">The sequence shown here is derived from an EMBL/GenBank/DDBJ whole genome shotgun (WGS) entry which is preliminary data.</text>
</comment>
<evidence type="ECO:0000256" key="4">
    <source>
        <dbReference type="ARBA" id="ARBA00022989"/>
    </source>
</evidence>
<keyword evidence="5 8" id="KW-0472">Membrane</keyword>
<comment type="subcellular location">
    <subcellularLocation>
        <location evidence="1">Membrane</location>
        <topology evidence="1">Multi-pass membrane protein</topology>
    </subcellularLocation>
</comment>
<feature type="transmembrane region" description="Helical" evidence="8">
    <location>
        <begin position="302"/>
        <end position="324"/>
    </location>
</feature>
<dbReference type="AlphaFoldDB" id="A0AA39WYS8"/>
<gene>
    <name evidence="9" type="ORF">B0T14DRAFT_426892</name>
</gene>
<protein>
    <submittedName>
        <fullName evidence="9">Hemolysin-III related-domain-containing protein</fullName>
    </submittedName>
</protein>